<keyword evidence="1" id="KW-0407">Ion channel</keyword>
<name>A0A922ENF2_CARIL</name>
<keyword evidence="2" id="KW-1133">Transmembrane helix</keyword>
<keyword evidence="1" id="KW-0406">Ion transport</keyword>
<feature type="transmembrane region" description="Helical" evidence="2">
    <location>
        <begin position="42"/>
        <end position="60"/>
    </location>
</feature>
<keyword evidence="1" id="KW-0813">Transport</keyword>
<protein>
    <recommendedName>
        <fullName evidence="5">Ion transport domain-containing protein</fullName>
    </recommendedName>
</protein>
<reference evidence="3" key="1">
    <citation type="submission" date="2021-01" db="EMBL/GenBank/DDBJ databases">
        <authorList>
            <person name="Lovell J.T."/>
            <person name="Bentley N."/>
            <person name="Bhattarai G."/>
            <person name="Jenkins J.W."/>
            <person name="Sreedasyam A."/>
            <person name="Alarcon Y."/>
            <person name="Bock C."/>
            <person name="Boston L."/>
            <person name="Carlson J."/>
            <person name="Cervantes K."/>
            <person name="Clermont K."/>
            <person name="Krom N."/>
            <person name="Kubenka K."/>
            <person name="Mamidi S."/>
            <person name="Mattison C."/>
            <person name="Monteros M."/>
            <person name="Pisani C."/>
            <person name="Plott C."/>
            <person name="Rajasekar S."/>
            <person name="Rhein H.S."/>
            <person name="Rohla C."/>
            <person name="Song M."/>
            <person name="Hilaire R.S."/>
            <person name="Shu S."/>
            <person name="Wells L."/>
            <person name="Wang X."/>
            <person name="Webber J."/>
            <person name="Heerema R.J."/>
            <person name="Klein P."/>
            <person name="Conner P."/>
            <person name="Grauke L."/>
            <person name="Grimwood J."/>
            <person name="Schmutz J."/>
            <person name="Randall J.J."/>
        </authorList>
    </citation>
    <scope>NUCLEOTIDE SEQUENCE</scope>
    <source>
        <tissue evidence="3">Leaf</tissue>
    </source>
</reference>
<accession>A0A922ENF2</accession>
<dbReference type="GO" id="GO:0034220">
    <property type="term" value="P:monoatomic ion transmembrane transport"/>
    <property type="evidence" value="ECO:0007669"/>
    <property type="project" value="UniProtKB-KW"/>
</dbReference>
<gene>
    <name evidence="3" type="ORF">I3842_06G008300</name>
</gene>
<feature type="transmembrane region" description="Helical" evidence="2">
    <location>
        <begin position="153"/>
        <end position="179"/>
    </location>
</feature>
<dbReference type="Proteomes" id="UP000811246">
    <property type="component" value="Chromosome 6"/>
</dbReference>
<evidence type="ECO:0000313" key="3">
    <source>
        <dbReference type="EMBL" id="KAG6706948.1"/>
    </source>
</evidence>
<evidence type="ECO:0008006" key="5">
    <source>
        <dbReference type="Google" id="ProtNLM"/>
    </source>
</evidence>
<dbReference type="PANTHER" id="PTHR45651:SF68">
    <property type="entry name" value="ION TRANSPORT DOMAIN-CONTAINING PROTEIN"/>
    <property type="match status" value="1"/>
</dbReference>
<dbReference type="GO" id="GO:0016020">
    <property type="term" value="C:membrane"/>
    <property type="evidence" value="ECO:0007669"/>
    <property type="project" value="UniProtKB-SubCell"/>
</dbReference>
<evidence type="ECO:0000256" key="1">
    <source>
        <dbReference type="ARBA" id="ARBA00023303"/>
    </source>
</evidence>
<keyword evidence="2" id="KW-0812">Transmembrane</keyword>
<evidence type="ECO:0000256" key="2">
    <source>
        <dbReference type="SAM" id="Phobius"/>
    </source>
</evidence>
<evidence type="ECO:0000313" key="4">
    <source>
        <dbReference type="Proteomes" id="UP000811246"/>
    </source>
</evidence>
<dbReference type="EMBL" id="CM031830">
    <property type="protein sequence ID" value="KAG6706948.1"/>
    <property type="molecule type" value="Genomic_DNA"/>
</dbReference>
<sequence length="180" mass="20553">MHSFKYQFGNHCYLCAFLDLIAIGDLIAKINNYPDMKCSDYVINILSILPFPQVIVPIIFSEMRDYEARFERRFLNAVVLLQYVPRIFRIYRLWKIVNETIILPKSSVNGESNKNMKGLIVMKAGFNLFLYLVAGHVLGAFCTSSPSNERPRAGSWLVVGMIPIVARLLLDVMVALITIF</sequence>
<proteinExistence type="predicted"/>
<keyword evidence="2" id="KW-0472">Membrane</keyword>
<organism evidence="3 4">
    <name type="scientific">Carya illinoinensis</name>
    <name type="common">Pecan</name>
    <dbReference type="NCBI Taxonomy" id="32201"/>
    <lineage>
        <taxon>Eukaryota</taxon>
        <taxon>Viridiplantae</taxon>
        <taxon>Streptophyta</taxon>
        <taxon>Embryophyta</taxon>
        <taxon>Tracheophyta</taxon>
        <taxon>Spermatophyta</taxon>
        <taxon>Magnoliopsida</taxon>
        <taxon>eudicotyledons</taxon>
        <taxon>Gunneridae</taxon>
        <taxon>Pentapetalae</taxon>
        <taxon>rosids</taxon>
        <taxon>fabids</taxon>
        <taxon>Fagales</taxon>
        <taxon>Juglandaceae</taxon>
        <taxon>Carya</taxon>
    </lineage>
</organism>
<feature type="transmembrane region" description="Helical" evidence="2">
    <location>
        <begin position="124"/>
        <end position="141"/>
    </location>
</feature>
<dbReference type="PANTHER" id="PTHR45651">
    <property type="entry name" value="CYCLIC NUCLEOTIDE-GATED ION CHANNEL 15-RELATED-RELATED"/>
    <property type="match status" value="1"/>
</dbReference>
<dbReference type="AlphaFoldDB" id="A0A922ENF2"/>
<comment type="caution">
    <text evidence="3">The sequence shown here is derived from an EMBL/GenBank/DDBJ whole genome shotgun (WGS) entry which is preliminary data.</text>
</comment>
<dbReference type="EMBL" id="CM031830">
    <property type="protein sequence ID" value="KAG6706949.1"/>
    <property type="molecule type" value="Genomic_DNA"/>
</dbReference>